<dbReference type="SUPFAM" id="SSF48264">
    <property type="entry name" value="Cytochrome P450"/>
    <property type="match status" value="1"/>
</dbReference>
<dbReference type="InterPro" id="IPR036396">
    <property type="entry name" value="Cyt_P450_sf"/>
</dbReference>
<evidence type="ECO:0000256" key="4">
    <source>
        <dbReference type="ARBA" id="ARBA00023002"/>
    </source>
</evidence>
<evidence type="ECO:0000256" key="7">
    <source>
        <dbReference type="RuleBase" id="RU000461"/>
    </source>
</evidence>
<dbReference type="CDD" id="cd11029">
    <property type="entry name" value="CYP107-like"/>
    <property type="match status" value="1"/>
</dbReference>
<dbReference type="Proteomes" id="UP000572051">
    <property type="component" value="Unassembled WGS sequence"/>
</dbReference>
<keyword evidence="2 7" id="KW-0349">Heme</keyword>
<dbReference type="EMBL" id="JACCFS010000001">
    <property type="protein sequence ID" value="NYJ33585.1"/>
    <property type="molecule type" value="Genomic_DNA"/>
</dbReference>
<evidence type="ECO:0000256" key="3">
    <source>
        <dbReference type="ARBA" id="ARBA00022723"/>
    </source>
</evidence>
<keyword evidence="5 7" id="KW-0408">Iron</keyword>
<accession>A0A7Z0J9N9</accession>
<reference evidence="8 9" key="1">
    <citation type="submission" date="2020-07" db="EMBL/GenBank/DDBJ databases">
        <title>Sequencing the genomes of 1000 actinobacteria strains.</title>
        <authorList>
            <person name="Klenk H.-P."/>
        </authorList>
    </citation>
    <scope>NUCLEOTIDE SEQUENCE [LARGE SCALE GENOMIC DNA]</scope>
    <source>
        <strain evidence="8 9">DSM 44442</strain>
    </source>
</reference>
<evidence type="ECO:0000256" key="1">
    <source>
        <dbReference type="ARBA" id="ARBA00010617"/>
    </source>
</evidence>
<sequence length="425" mass="46589">MTATTPSPDQTIDLQDPALVTDPEALIRRVWEVGGTAPGKFAGGLDVVFFADDADVRTILGDRRFVTSPDNVPGGTGARSRADMLTSLGLDAELVGYMTESVLGKDGADHTRLRKLVSRSFTVRRVNELRPQVERITDDLLARLPDHAEDGVVDLLEHFAYPLPITVICDLVGVPERDRDQWREWSRSLTSAFDPTRPDAMNTALGAMIDHIKGMIAERRAAPHDDLLDALIRERDENGDRLSEAELVTLVFTLVIAGHETTAHLIANGTHALLTHRDQWDALRADPGLLPSAVHEMLRWCGTALVTQLRYATEDIELRTGRLAKGEPAVAVIAATNRDPHLYPDPHRFDITRHHGKPGEAHVGFGHGLHYCLGAALARQEGQVAFGALTAAYPDLALVPGREPGRPPLPGNRRFTDLLVRLRTA</sequence>
<keyword evidence="3 7" id="KW-0479">Metal-binding</keyword>
<dbReference type="PRINTS" id="PR00359">
    <property type="entry name" value="BP450"/>
</dbReference>
<protein>
    <recommendedName>
        <fullName evidence="10">Cytochrome P450</fullName>
    </recommendedName>
</protein>
<evidence type="ECO:0000256" key="2">
    <source>
        <dbReference type="ARBA" id="ARBA00022617"/>
    </source>
</evidence>
<dbReference type="PANTHER" id="PTHR46696:SF1">
    <property type="entry name" value="CYTOCHROME P450 YJIB-RELATED"/>
    <property type="match status" value="1"/>
</dbReference>
<evidence type="ECO:0000256" key="6">
    <source>
        <dbReference type="ARBA" id="ARBA00023033"/>
    </source>
</evidence>
<keyword evidence="9" id="KW-1185">Reference proteome</keyword>
<dbReference type="InterPro" id="IPR002397">
    <property type="entry name" value="Cyt_P450_B"/>
</dbReference>
<dbReference type="PROSITE" id="PS00086">
    <property type="entry name" value="CYTOCHROME_P450"/>
    <property type="match status" value="1"/>
</dbReference>
<proteinExistence type="inferred from homology"/>
<evidence type="ECO:0000313" key="8">
    <source>
        <dbReference type="EMBL" id="NYJ33585.1"/>
    </source>
</evidence>
<dbReference type="AlphaFoldDB" id="A0A7Z0J9N9"/>
<evidence type="ECO:0008006" key="10">
    <source>
        <dbReference type="Google" id="ProtNLM"/>
    </source>
</evidence>
<organism evidence="8 9">
    <name type="scientific">Nocardiopsis aegyptia</name>
    <dbReference type="NCBI Taxonomy" id="220378"/>
    <lineage>
        <taxon>Bacteria</taxon>
        <taxon>Bacillati</taxon>
        <taxon>Actinomycetota</taxon>
        <taxon>Actinomycetes</taxon>
        <taxon>Streptosporangiales</taxon>
        <taxon>Nocardiopsidaceae</taxon>
        <taxon>Nocardiopsis</taxon>
    </lineage>
</organism>
<evidence type="ECO:0000256" key="5">
    <source>
        <dbReference type="ARBA" id="ARBA00023004"/>
    </source>
</evidence>
<keyword evidence="4 7" id="KW-0560">Oxidoreductase</keyword>
<dbReference type="GO" id="GO:0020037">
    <property type="term" value="F:heme binding"/>
    <property type="evidence" value="ECO:0007669"/>
    <property type="project" value="InterPro"/>
</dbReference>
<dbReference type="Gene3D" id="1.10.630.10">
    <property type="entry name" value="Cytochrome P450"/>
    <property type="match status" value="1"/>
</dbReference>
<dbReference type="PANTHER" id="PTHR46696">
    <property type="entry name" value="P450, PUTATIVE (EUROFUNG)-RELATED"/>
    <property type="match status" value="1"/>
</dbReference>
<dbReference type="InterPro" id="IPR017972">
    <property type="entry name" value="Cyt_P450_CS"/>
</dbReference>
<comment type="similarity">
    <text evidence="1 7">Belongs to the cytochrome P450 family.</text>
</comment>
<dbReference type="Pfam" id="PF00067">
    <property type="entry name" value="p450"/>
    <property type="match status" value="1"/>
</dbReference>
<name>A0A7Z0J9N9_9ACTN</name>
<dbReference type="GO" id="GO:0004497">
    <property type="term" value="F:monooxygenase activity"/>
    <property type="evidence" value="ECO:0007669"/>
    <property type="project" value="UniProtKB-KW"/>
</dbReference>
<comment type="caution">
    <text evidence="8">The sequence shown here is derived from an EMBL/GenBank/DDBJ whole genome shotgun (WGS) entry which is preliminary data.</text>
</comment>
<dbReference type="GO" id="GO:0005506">
    <property type="term" value="F:iron ion binding"/>
    <property type="evidence" value="ECO:0007669"/>
    <property type="project" value="InterPro"/>
</dbReference>
<dbReference type="FunFam" id="1.10.630.10:FF:000018">
    <property type="entry name" value="Cytochrome P450 monooxygenase"/>
    <property type="match status" value="1"/>
</dbReference>
<keyword evidence="6 7" id="KW-0503">Monooxygenase</keyword>
<dbReference type="GO" id="GO:0016705">
    <property type="term" value="F:oxidoreductase activity, acting on paired donors, with incorporation or reduction of molecular oxygen"/>
    <property type="evidence" value="ECO:0007669"/>
    <property type="project" value="InterPro"/>
</dbReference>
<dbReference type="RefSeq" id="WP_179821841.1">
    <property type="nucleotide sequence ID" value="NZ_JACCFS010000001.1"/>
</dbReference>
<dbReference type="InterPro" id="IPR001128">
    <property type="entry name" value="Cyt_P450"/>
</dbReference>
<gene>
    <name evidence="8" type="ORF">HNR10_001466</name>
</gene>
<evidence type="ECO:0000313" key="9">
    <source>
        <dbReference type="Proteomes" id="UP000572051"/>
    </source>
</evidence>